<reference evidence="1 2" key="1">
    <citation type="submission" date="2018-06" db="EMBL/GenBank/DDBJ databases">
        <title>Comparative genomics reveals the genomic features of Rhizophagus irregularis, R. cerebriforme, R. diaphanum and Gigaspora rosea, and their symbiotic lifestyle signature.</title>
        <authorList>
            <person name="Morin E."/>
            <person name="San Clemente H."/>
            <person name="Chen E.C.H."/>
            <person name="De La Providencia I."/>
            <person name="Hainaut M."/>
            <person name="Kuo A."/>
            <person name="Kohler A."/>
            <person name="Murat C."/>
            <person name="Tang N."/>
            <person name="Roy S."/>
            <person name="Loubradou J."/>
            <person name="Henrissat B."/>
            <person name="Grigoriev I.V."/>
            <person name="Corradi N."/>
            <person name="Roux C."/>
            <person name="Martin F.M."/>
        </authorList>
    </citation>
    <scope>NUCLEOTIDE SEQUENCE [LARGE SCALE GENOMIC DNA]</scope>
    <source>
        <strain evidence="1 2">DAOM 194757</strain>
    </source>
</reference>
<gene>
    <name evidence="1" type="ORF">C2G38_2238927</name>
</gene>
<comment type="caution">
    <text evidence="1">The sequence shown here is derived from an EMBL/GenBank/DDBJ whole genome shotgun (WGS) entry which is preliminary data.</text>
</comment>
<keyword evidence="2" id="KW-1185">Reference proteome</keyword>
<name>A0A397W3S6_9GLOM</name>
<evidence type="ECO:0000313" key="2">
    <source>
        <dbReference type="Proteomes" id="UP000266673"/>
    </source>
</evidence>
<dbReference type="AlphaFoldDB" id="A0A397W3S6"/>
<organism evidence="1 2">
    <name type="scientific">Gigaspora rosea</name>
    <dbReference type="NCBI Taxonomy" id="44941"/>
    <lineage>
        <taxon>Eukaryota</taxon>
        <taxon>Fungi</taxon>
        <taxon>Fungi incertae sedis</taxon>
        <taxon>Mucoromycota</taxon>
        <taxon>Glomeromycotina</taxon>
        <taxon>Glomeromycetes</taxon>
        <taxon>Diversisporales</taxon>
        <taxon>Gigasporaceae</taxon>
        <taxon>Gigaspora</taxon>
    </lineage>
</organism>
<protein>
    <submittedName>
        <fullName evidence="1">Uncharacterized protein</fullName>
    </submittedName>
</protein>
<dbReference type="EMBL" id="QKWP01000039">
    <property type="protein sequence ID" value="RIB29385.1"/>
    <property type="molecule type" value="Genomic_DNA"/>
</dbReference>
<accession>A0A397W3S6</accession>
<evidence type="ECO:0000313" key="1">
    <source>
        <dbReference type="EMBL" id="RIB29385.1"/>
    </source>
</evidence>
<dbReference type="Proteomes" id="UP000266673">
    <property type="component" value="Unassembled WGS sequence"/>
</dbReference>
<proteinExistence type="predicted"/>
<sequence length="239" mass="28291">MKNINTEKSEMNDICKKDSLDPNRMFIVLFIKRKAKTLAFQPYCQFYNSSVIDLTYEYQSLRTKMNDTACLLVQEINKCQLFIKESDTINFIELISFNKNDNQNIHSHLTFKYQSLRTKINDTSSLLQVREINSDTEEKVQSLEYQTVSETINTEKSKLVMELNDRNNIEICKVSLVPNYEIVNAENQQKEIESLTEDNRLLEDYLSNEHKEINKDILALQKKIDKFEKWHLSREFGEY</sequence>